<feature type="transmembrane region" description="Helical" evidence="5">
    <location>
        <begin position="62"/>
        <end position="79"/>
    </location>
</feature>
<dbReference type="AlphaFoldDB" id="A0A6L9Y4E5"/>
<evidence type="ECO:0000256" key="2">
    <source>
        <dbReference type="ARBA" id="ARBA00022692"/>
    </source>
</evidence>
<keyword evidence="2 5" id="KW-0812">Transmembrane</keyword>
<feature type="transmembrane region" description="Helical" evidence="5">
    <location>
        <begin position="30"/>
        <end position="50"/>
    </location>
</feature>
<feature type="transmembrane region" description="Helical" evidence="5">
    <location>
        <begin position="356"/>
        <end position="374"/>
    </location>
</feature>
<sequence>MKESTPTSSILTSLICLFFLLFLPFRPIYFIVPAILFITAIYFSIKNYQYLSWQQVPKENKYFIFTILFYIALFVISLIYHQGKLREIDSISRILLILPLLFLTTQIPFKQKWIVISILLSGISVGCLALIQTSLSDDLPFPNHMHIQAGGFTMSFALFCLAITCYAIYHHLGKWVVIGVIAILFALLASFMTTSRGAWLGIGVVPVILFCYRQILSKKLIIGLMAIAIISGILASDILIKRWQQAHDDITQYAQKDNGSTSVGARFDMWKSALLGIQEKPILGWGKEGVLEMRKKHYEQGLISEFASQFGHAHNQYLHDASTRGIIGLTALLGIFLVPLGIFIRGIKQSVVGSFAHLWSVMGVSHILAVMIYCLPQSFFNHNSGLNFYFFITVLFMGLYQAAKKQKM</sequence>
<feature type="transmembrane region" description="Helical" evidence="5">
    <location>
        <begin position="113"/>
        <end position="135"/>
    </location>
</feature>
<protein>
    <submittedName>
        <fullName evidence="7">O-antigen ligase family protein</fullName>
    </submittedName>
</protein>
<feature type="transmembrane region" description="Helical" evidence="5">
    <location>
        <begin position="386"/>
        <end position="403"/>
    </location>
</feature>
<keyword evidence="8" id="KW-1185">Reference proteome</keyword>
<evidence type="ECO:0000256" key="1">
    <source>
        <dbReference type="ARBA" id="ARBA00004141"/>
    </source>
</evidence>
<feature type="transmembrane region" description="Helical" evidence="5">
    <location>
        <begin position="6"/>
        <end position="23"/>
    </location>
</feature>
<dbReference type="GO" id="GO:0016020">
    <property type="term" value="C:membrane"/>
    <property type="evidence" value="ECO:0007669"/>
    <property type="project" value="UniProtKB-SubCell"/>
</dbReference>
<reference evidence="7 8" key="1">
    <citation type="submission" date="2020-02" db="EMBL/GenBank/DDBJ databases">
        <title>Pelistega sp. NLN82 were isolated from wild rodents of the Hainan Island.</title>
        <authorList>
            <person name="Niu N."/>
            <person name="Zhou J."/>
        </authorList>
    </citation>
    <scope>NUCLEOTIDE SEQUENCE [LARGE SCALE GENOMIC DNA]</scope>
    <source>
        <strain evidence="7 8">NLN82</strain>
    </source>
</reference>
<feature type="transmembrane region" description="Helical" evidence="5">
    <location>
        <begin position="326"/>
        <end position="344"/>
    </location>
</feature>
<accession>A0A6L9Y4E5</accession>
<name>A0A6L9Y4E5_9BURK</name>
<feature type="transmembrane region" description="Helical" evidence="5">
    <location>
        <begin position="91"/>
        <end position="107"/>
    </location>
</feature>
<dbReference type="EMBL" id="JAAGYR010000003">
    <property type="protein sequence ID" value="NEN75096.1"/>
    <property type="molecule type" value="Genomic_DNA"/>
</dbReference>
<feature type="domain" description="O-antigen ligase-related" evidence="6">
    <location>
        <begin position="182"/>
        <end position="332"/>
    </location>
</feature>
<keyword evidence="4 5" id="KW-0472">Membrane</keyword>
<dbReference type="PANTHER" id="PTHR37422:SF17">
    <property type="entry name" value="O-ANTIGEN LIGASE"/>
    <property type="match status" value="1"/>
</dbReference>
<feature type="transmembrane region" description="Helical" evidence="5">
    <location>
        <begin position="221"/>
        <end position="240"/>
    </location>
</feature>
<feature type="transmembrane region" description="Helical" evidence="5">
    <location>
        <begin position="198"/>
        <end position="215"/>
    </location>
</feature>
<evidence type="ECO:0000313" key="7">
    <source>
        <dbReference type="EMBL" id="NEN75096.1"/>
    </source>
</evidence>
<organism evidence="7 8">
    <name type="scientific">Pelistega ratti</name>
    <dbReference type="NCBI Taxonomy" id="2652177"/>
    <lineage>
        <taxon>Bacteria</taxon>
        <taxon>Pseudomonadati</taxon>
        <taxon>Pseudomonadota</taxon>
        <taxon>Betaproteobacteria</taxon>
        <taxon>Burkholderiales</taxon>
        <taxon>Alcaligenaceae</taxon>
        <taxon>Pelistega</taxon>
    </lineage>
</organism>
<evidence type="ECO:0000259" key="6">
    <source>
        <dbReference type="Pfam" id="PF04932"/>
    </source>
</evidence>
<proteinExistence type="predicted"/>
<evidence type="ECO:0000256" key="3">
    <source>
        <dbReference type="ARBA" id="ARBA00022989"/>
    </source>
</evidence>
<dbReference type="PANTHER" id="PTHR37422">
    <property type="entry name" value="TEICHURONIC ACID BIOSYNTHESIS PROTEIN TUAE"/>
    <property type="match status" value="1"/>
</dbReference>
<keyword evidence="3 5" id="KW-1133">Transmembrane helix</keyword>
<feature type="transmembrane region" description="Helical" evidence="5">
    <location>
        <begin position="175"/>
        <end position="191"/>
    </location>
</feature>
<gene>
    <name evidence="7" type="ORF">F9B74_01980</name>
</gene>
<comment type="caution">
    <text evidence="7">The sequence shown here is derived from an EMBL/GenBank/DDBJ whole genome shotgun (WGS) entry which is preliminary data.</text>
</comment>
<evidence type="ECO:0000256" key="4">
    <source>
        <dbReference type="ARBA" id="ARBA00023136"/>
    </source>
</evidence>
<dbReference type="RefSeq" id="WP_163763850.1">
    <property type="nucleotide sequence ID" value="NZ_JAAGYR010000003.1"/>
</dbReference>
<dbReference type="Proteomes" id="UP000477651">
    <property type="component" value="Unassembled WGS sequence"/>
</dbReference>
<dbReference type="GO" id="GO:0016874">
    <property type="term" value="F:ligase activity"/>
    <property type="evidence" value="ECO:0007669"/>
    <property type="project" value="UniProtKB-KW"/>
</dbReference>
<dbReference type="Pfam" id="PF04932">
    <property type="entry name" value="Wzy_C"/>
    <property type="match status" value="1"/>
</dbReference>
<keyword evidence="7" id="KW-0436">Ligase</keyword>
<comment type="subcellular location">
    <subcellularLocation>
        <location evidence="1">Membrane</location>
        <topology evidence="1">Multi-pass membrane protein</topology>
    </subcellularLocation>
</comment>
<feature type="transmembrane region" description="Helical" evidence="5">
    <location>
        <begin position="147"/>
        <end position="169"/>
    </location>
</feature>
<dbReference type="InterPro" id="IPR007016">
    <property type="entry name" value="O-antigen_ligase-rel_domated"/>
</dbReference>
<evidence type="ECO:0000256" key="5">
    <source>
        <dbReference type="SAM" id="Phobius"/>
    </source>
</evidence>
<evidence type="ECO:0000313" key="8">
    <source>
        <dbReference type="Proteomes" id="UP000477651"/>
    </source>
</evidence>
<dbReference type="InterPro" id="IPR051533">
    <property type="entry name" value="WaaL-like"/>
</dbReference>